<evidence type="ECO:0000256" key="2">
    <source>
        <dbReference type="ARBA" id="ARBA00022692"/>
    </source>
</evidence>
<feature type="transmembrane region" description="Helical" evidence="7">
    <location>
        <begin position="135"/>
        <end position="162"/>
    </location>
</feature>
<evidence type="ECO:0000256" key="7">
    <source>
        <dbReference type="SAM" id="Phobius"/>
    </source>
</evidence>
<dbReference type="AlphaFoldDB" id="A0A8H4RW96"/>
<comment type="caution">
    <text evidence="9">The sequence shown here is derived from an EMBL/GenBank/DDBJ whole genome shotgun (WGS) entry which is preliminary data.</text>
</comment>
<keyword evidence="10" id="KW-1185">Reference proteome</keyword>
<feature type="transmembrane region" description="Helical" evidence="7">
    <location>
        <begin position="99"/>
        <end position="123"/>
    </location>
</feature>
<dbReference type="EMBL" id="JAAMPI010000058">
    <property type="protein sequence ID" value="KAF4636603.1"/>
    <property type="molecule type" value="Genomic_DNA"/>
</dbReference>
<feature type="compositionally biased region" description="Polar residues" evidence="6">
    <location>
        <begin position="316"/>
        <end position="346"/>
    </location>
</feature>
<evidence type="ECO:0000256" key="6">
    <source>
        <dbReference type="SAM" id="MobiDB-lite"/>
    </source>
</evidence>
<dbReference type="GO" id="GO:0016020">
    <property type="term" value="C:membrane"/>
    <property type="evidence" value="ECO:0007669"/>
    <property type="project" value="UniProtKB-SubCell"/>
</dbReference>
<feature type="region of interest" description="Disordered" evidence="6">
    <location>
        <begin position="313"/>
        <end position="380"/>
    </location>
</feature>
<evidence type="ECO:0000256" key="4">
    <source>
        <dbReference type="ARBA" id="ARBA00023136"/>
    </source>
</evidence>
<reference evidence="9 10" key="1">
    <citation type="submission" date="2020-03" db="EMBL/GenBank/DDBJ databases">
        <title>Draft Genome Sequence of Cudoniella acicularis.</title>
        <authorList>
            <person name="Buettner E."/>
            <person name="Kellner H."/>
        </authorList>
    </citation>
    <scope>NUCLEOTIDE SEQUENCE [LARGE SCALE GENOMIC DNA]</scope>
    <source>
        <strain evidence="9 10">DSM 108380</strain>
    </source>
</reference>
<evidence type="ECO:0000256" key="5">
    <source>
        <dbReference type="ARBA" id="ARBA00038359"/>
    </source>
</evidence>
<keyword evidence="3 7" id="KW-1133">Transmembrane helix</keyword>
<accession>A0A8H4RW96</accession>
<evidence type="ECO:0000256" key="1">
    <source>
        <dbReference type="ARBA" id="ARBA00004141"/>
    </source>
</evidence>
<evidence type="ECO:0000313" key="10">
    <source>
        <dbReference type="Proteomes" id="UP000566819"/>
    </source>
</evidence>
<organism evidence="9 10">
    <name type="scientific">Cudoniella acicularis</name>
    <dbReference type="NCBI Taxonomy" id="354080"/>
    <lineage>
        <taxon>Eukaryota</taxon>
        <taxon>Fungi</taxon>
        <taxon>Dikarya</taxon>
        <taxon>Ascomycota</taxon>
        <taxon>Pezizomycotina</taxon>
        <taxon>Leotiomycetes</taxon>
        <taxon>Helotiales</taxon>
        <taxon>Tricladiaceae</taxon>
        <taxon>Cudoniella</taxon>
    </lineage>
</organism>
<feature type="transmembrane region" description="Helical" evidence="7">
    <location>
        <begin position="216"/>
        <end position="234"/>
    </location>
</feature>
<dbReference type="OrthoDB" id="5429740at2759"/>
<feature type="transmembrane region" description="Helical" evidence="7">
    <location>
        <begin position="20"/>
        <end position="43"/>
    </location>
</feature>
<feature type="transmembrane region" description="Helical" evidence="7">
    <location>
        <begin position="182"/>
        <end position="204"/>
    </location>
</feature>
<keyword evidence="2 7" id="KW-0812">Transmembrane</keyword>
<dbReference type="PANTHER" id="PTHR33048:SF146">
    <property type="entry name" value="INTEGRAL MEMBRANE PROTEIN"/>
    <property type="match status" value="1"/>
</dbReference>
<dbReference type="InterPro" id="IPR052337">
    <property type="entry name" value="SAT4-like"/>
</dbReference>
<dbReference type="Pfam" id="PF20684">
    <property type="entry name" value="Fung_rhodopsin"/>
    <property type="match status" value="1"/>
</dbReference>
<comment type="similarity">
    <text evidence="5">Belongs to the SAT4 family.</text>
</comment>
<dbReference type="PANTHER" id="PTHR33048">
    <property type="entry name" value="PTH11-LIKE INTEGRAL MEMBRANE PROTEIN (AFU_ORTHOLOGUE AFUA_5G11245)"/>
    <property type="match status" value="1"/>
</dbReference>
<gene>
    <name evidence="9" type="ORF">G7Y89_g1493</name>
</gene>
<evidence type="ECO:0000256" key="3">
    <source>
        <dbReference type="ARBA" id="ARBA00022989"/>
    </source>
</evidence>
<sequence length="380" mass="42421">MSAPMMMLPVPPDGDVSRGPALLGVIWTMVAIDIVVVALRLWVRFAKRSVGADDYLMLLACIFFIATVAVETMIVHYGLGKHMYYVPPQNGVPFLKWVFILQSFTFFTLAFAKASIAILIMRLMGVEGRWLKRLLWVNIVFFFICAILSTVFDLVSCTPIQAQWDHTIQDAKCWPLSVNADWAIFISSYSSFLDFLLALVPISIIWKLKLDTKKKIAISVLLGLGMLSGVAAAVKTSESQRLGSQVDFTWEAWSLYAWSTAEYFLNILCGTVPTLKPLYECIVNGKPMRPSEGRGGRSIFYGSSMRSDRFRLGNFSKDSNSKKSGSAQNISEGTTTWSTKDSNNKNIVVEQSYDIESASKNSQEPIRVPDGLVETPYGRH</sequence>
<dbReference type="Proteomes" id="UP000566819">
    <property type="component" value="Unassembled WGS sequence"/>
</dbReference>
<proteinExistence type="inferred from homology"/>
<feature type="transmembrane region" description="Helical" evidence="7">
    <location>
        <begin position="55"/>
        <end position="79"/>
    </location>
</feature>
<evidence type="ECO:0000259" key="8">
    <source>
        <dbReference type="Pfam" id="PF20684"/>
    </source>
</evidence>
<comment type="subcellular location">
    <subcellularLocation>
        <location evidence="1">Membrane</location>
        <topology evidence="1">Multi-pass membrane protein</topology>
    </subcellularLocation>
</comment>
<evidence type="ECO:0000313" key="9">
    <source>
        <dbReference type="EMBL" id="KAF4636603.1"/>
    </source>
</evidence>
<name>A0A8H4RW96_9HELO</name>
<keyword evidence="4 7" id="KW-0472">Membrane</keyword>
<feature type="domain" description="Rhodopsin" evidence="8">
    <location>
        <begin position="39"/>
        <end position="279"/>
    </location>
</feature>
<dbReference type="InterPro" id="IPR049326">
    <property type="entry name" value="Rhodopsin_dom_fungi"/>
</dbReference>
<protein>
    <recommendedName>
        <fullName evidence="8">Rhodopsin domain-containing protein</fullName>
    </recommendedName>
</protein>